<name>A0A2G5VFK6_9PELO</name>
<comment type="caution">
    <text evidence="1">The sequence shown here is derived from an EMBL/GenBank/DDBJ whole genome shotgun (WGS) entry which is preliminary data.</text>
</comment>
<dbReference type="AlphaFoldDB" id="A0A2G5VFK6"/>
<reference evidence="2" key="1">
    <citation type="submission" date="2017-10" db="EMBL/GenBank/DDBJ databases">
        <title>Rapid genome shrinkage in a self-fertile nematode reveals novel sperm competition proteins.</title>
        <authorList>
            <person name="Yin D."/>
            <person name="Schwarz E.M."/>
            <person name="Thomas C.G."/>
            <person name="Felde R.L."/>
            <person name="Korf I.F."/>
            <person name="Cutter A.D."/>
            <person name="Schartner C.M."/>
            <person name="Ralston E.J."/>
            <person name="Meyer B.J."/>
            <person name="Haag E.S."/>
        </authorList>
    </citation>
    <scope>NUCLEOTIDE SEQUENCE [LARGE SCALE GENOMIC DNA]</scope>
    <source>
        <strain evidence="2">JU1422</strain>
    </source>
</reference>
<keyword evidence="2" id="KW-1185">Reference proteome</keyword>
<dbReference type="Proteomes" id="UP000230233">
    <property type="component" value="Chromosome I"/>
</dbReference>
<protein>
    <submittedName>
        <fullName evidence="1">Uncharacterized protein</fullName>
    </submittedName>
</protein>
<dbReference type="EMBL" id="PDUG01000001">
    <property type="protein sequence ID" value="PIC50555.1"/>
    <property type="molecule type" value="Genomic_DNA"/>
</dbReference>
<proteinExistence type="predicted"/>
<gene>
    <name evidence="1" type="primary">Cnig_chr_I.g1410</name>
    <name evidence="1" type="ORF">B9Z55_001410</name>
</gene>
<dbReference type="OrthoDB" id="5830648at2759"/>
<organism evidence="1 2">
    <name type="scientific">Caenorhabditis nigoni</name>
    <dbReference type="NCBI Taxonomy" id="1611254"/>
    <lineage>
        <taxon>Eukaryota</taxon>
        <taxon>Metazoa</taxon>
        <taxon>Ecdysozoa</taxon>
        <taxon>Nematoda</taxon>
        <taxon>Chromadorea</taxon>
        <taxon>Rhabditida</taxon>
        <taxon>Rhabditina</taxon>
        <taxon>Rhabditomorpha</taxon>
        <taxon>Rhabditoidea</taxon>
        <taxon>Rhabditidae</taxon>
        <taxon>Peloderinae</taxon>
        <taxon>Caenorhabditis</taxon>
    </lineage>
</organism>
<sequence length="101" mass="11279">MESNKREIVEVGGIKSYFFPNLALYVSKNSEALLNDPKSTNLFAANVFGALKDQPNENDIIEMILPQDANADVLAAGMDVCLLLGKQYVCFELPIYWNLCF</sequence>
<accession>A0A2G5VFK6</accession>
<evidence type="ECO:0000313" key="1">
    <source>
        <dbReference type="EMBL" id="PIC50555.1"/>
    </source>
</evidence>
<evidence type="ECO:0000313" key="2">
    <source>
        <dbReference type="Proteomes" id="UP000230233"/>
    </source>
</evidence>